<dbReference type="CDD" id="cd00383">
    <property type="entry name" value="trans_reg_C"/>
    <property type="match status" value="1"/>
</dbReference>
<accession>A0ABV9F7Y5</accession>
<dbReference type="InterPro" id="IPR011006">
    <property type="entry name" value="CheY-like_superfamily"/>
</dbReference>
<dbReference type="PROSITE" id="PS51755">
    <property type="entry name" value="OMPR_PHOB"/>
    <property type="match status" value="1"/>
</dbReference>
<evidence type="ECO:0000313" key="10">
    <source>
        <dbReference type="EMBL" id="MFC4597777.1"/>
    </source>
</evidence>
<feature type="modified residue" description="4-aspartylphosphate" evidence="6">
    <location>
        <position position="54"/>
    </location>
</feature>
<keyword evidence="1 6" id="KW-0597">Phosphoprotein</keyword>
<dbReference type="InterPro" id="IPR036388">
    <property type="entry name" value="WH-like_DNA-bd_sf"/>
</dbReference>
<evidence type="ECO:0000256" key="6">
    <source>
        <dbReference type="PROSITE-ProRule" id="PRU00169"/>
    </source>
</evidence>
<gene>
    <name evidence="10" type="ORF">ACFO3S_05955</name>
</gene>
<feature type="domain" description="Response regulatory" evidence="8">
    <location>
        <begin position="5"/>
        <end position="118"/>
    </location>
</feature>
<keyword evidence="4 7" id="KW-0238">DNA-binding</keyword>
<sequence>MNKTKILIIEDEAAIADLLEYGLREEGYLTRSAHTGADGLAQLAEFRPDLLLLDWMLPDMSGLNVCKRATASYNIPIVMITAKSDITDKILGLEFGADDYITKPFDMREVNARVRTILRRVDQANRMTVESVEAGPPAIRFKDIEILTAERVVNKGGKEIELTPKEYDLLLKLYTHRGKIFSRAELLDDLWGYEYAGDTRTVDTHVQRLRKKLDLGDLIVTVFGIGYKFNKMTDV</sequence>
<organism evidence="10 11">
    <name type="scientific">Cohnella hongkongensis</name>
    <dbReference type="NCBI Taxonomy" id="178337"/>
    <lineage>
        <taxon>Bacteria</taxon>
        <taxon>Bacillati</taxon>
        <taxon>Bacillota</taxon>
        <taxon>Bacilli</taxon>
        <taxon>Bacillales</taxon>
        <taxon>Paenibacillaceae</taxon>
        <taxon>Cohnella</taxon>
    </lineage>
</organism>
<dbReference type="InterPro" id="IPR001789">
    <property type="entry name" value="Sig_transdc_resp-reg_receiver"/>
</dbReference>
<dbReference type="Proteomes" id="UP001596028">
    <property type="component" value="Unassembled WGS sequence"/>
</dbReference>
<comment type="caution">
    <text evidence="10">The sequence shown here is derived from an EMBL/GenBank/DDBJ whole genome shotgun (WGS) entry which is preliminary data.</text>
</comment>
<name>A0ABV9F7Y5_9BACL</name>
<dbReference type="InterPro" id="IPR039420">
    <property type="entry name" value="WalR-like"/>
</dbReference>
<dbReference type="Pfam" id="PF00486">
    <property type="entry name" value="Trans_reg_C"/>
    <property type="match status" value="1"/>
</dbReference>
<dbReference type="Gene3D" id="3.40.50.2300">
    <property type="match status" value="1"/>
</dbReference>
<keyword evidence="3" id="KW-0805">Transcription regulation</keyword>
<dbReference type="SMART" id="SM00862">
    <property type="entry name" value="Trans_reg_C"/>
    <property type="match status" value="1"/>
</dbReference>
<dbReference type="PANTHER" id="PTHR48111:SF40">
    <property type="entry name" value="PHOSPHATE REGULON TRANSCRIPTIONAL REGULATORY PROTEIN PHOB"/>
    <property type="match status" value="1"/>
</dbReference>
<dbReference type="Gene3D" id="6.10.250.690">
    <property type="match status" value="1"/>
</dbReference>
<dbReference type="Pfam" id="PF00072">
    <property type="entry name" value="Response_reg"/>
    <property type="match status" value="1"/>
</dbReference>
<dbReference type="EMBL" id="JBHSEP010000003">
    <property type="protein sequence ID" value="MFC4597777.1"/>
    <property type="molecule type" value="Genomic_DNA"/>
</dbReference>
<dbReference type="CDD" id="cd17574">
    <property type="entry name" value="REC_OmpR"/>
    <property type="match status" value="1"/>
</dbReference>
<evidence type="ECO:0000256" key="1">
    <source>
        <dbReference type="ARBA" id="ARBA00022553"/>
    </source>
</evidence>
<dbReference type="PANTHER" id="PTHR48111">
    <property type="entry name" value="REGULATOR OF RPOS"/>
    <property type="match status" value="1"/>
</dbReference>
<keyword evidence="11" id="KW-1185">Reference proteome</keyword>
<dbReference type="InterPro" id="IPR016032">
    <property type="entry name" value="Sig_transdc_resp-reg_C-effctor"/>
</dbReference>
<evidence type="ECO:0000256" key="3">
    <source>
        <dbReference type="ARBA" id="ARBA00023015"/>
    </source>
</evidence>
<dbReference type="InterPro" id="IPR001867">
    <property type="entry name" value="OmpR/PhoB-type_DNA-bd"/>
</dbReference>
<proteinExistence type="predicted"/>
<evidence type="ECO:0000256" key="4">
    <source>
        <dbReference type="ARBA" id="ARBA00023125"/>
    </source>
</evidence>
<keyword evidence="5" id="KW-0804">Transcription</keyword>
<evidence type="ECO:0000256" key="2">
    <source>
        <dbReference type="ARBA" id="ARBA00023012"/>
    </source>
</evidence>
<dbReference type="SUPFAM" id="SSF46894">
    <property type="entry name" value="C-terminal effector domain of the bipartite response regulators"/>
    <property type="match status" value="1"/>
</dbReference>
<dbReference type="PROSITE" id="PS50110">
    <property type="entry name" value="RESPONSE_REGULATORY"/>
    <property type="match status" value="1"/>
</dbReference>
<evidence type="ECO:0000256" key="5">
    <source>
        <dbReference type="ARBA" id="ARBA00023163"/>
    </source>
</evidence>
<evidence type="ECO:0000256" key="7">
    <source>
        <dbReference type="PROSITE-ProRule" id="PRU01091"/>
    </source>
</evidence>
<dbReference type="SMART" id="SM00448">
    <property type="entry name" value="REC"/>
    <property type="match status" value="1"/>
</dbReference>
<dbReference type="SUPFAM" id="SSF52172">
    <property type="entry name" value="CheY-like"/>
    <property type="match status" value="1"/>
</dbReference>
<feature type="DNA-binding region" description="OmpR/PhoB-type" evidence="7">
    <location>
        <begin position="136"/>
        <end position="231"/>
    </location>
</feature>
<dbReference type="RefSeq" id="WP_378093337.1">
    <property type="nucleotide sequence ID" value="NZ_JBHSEP010000003.1"/>
</dbReference>
<evidence type="ECO:0000313" key="11">
    <source>
        <dbReference type="Proteomes" id="UP001596028"/>
    </source>
</evidence>
<feature type="domain" description="OmpR/PhoB-type" evidence="9">
    <location>
        <begin position="136"/>
        <end position="231"/>
    </location>
</feature>
<evidence type="ECO:0000259" key="8">
    <source>
        <dbReference type="PROSITE" id="PS50110"/>
    </source>
</evidence>
<protein>
    <submittedName>
        <fullName evidence="10">Response regulator</fullName>
    </submittedName>
</protein>
<dbReference type="Gene3D" id="1.10.10.10">
    <property type="entry name" value="Winged helix-like DNA-binding domain superfamily/Winged helix DNA-binding domain"/>
    <property type="match status" value="1"/>
</dbReference>
<evidence type="ECO:0000259" key="9">
    <source>
        <dbReference type="PROSITE" id="PS51755"/>
    </source>
</evidence>
<keyword evidence="2" id="KW-0902">Two-component regulatory system</keyword>
<reference evidence="11" key="1">
    <citation type="journal article" date="2019" name="Int. J. Syst. Evol. Microbiol.">
        <title>The Global Catalogue of Microorganisms (GCM) 10K type strain sequencing project: providing services to taxonomists for standard genome sequencing and annotation.</title>
        <authorList>
            <consortium name="The Broad Institute Genomics Platform"/>
            <consortium name="The Broad Institute Genome Sequencing Center for Infectious Disease"/>
            <person name="Wu L."/>
            <person name="Ma J."/>
        </authorList>
    </citation>
    <scope>NUCLEOTIDE SEQUENCE [LARGE SCALE GENOMIC DNA]</scope>
    <source>
        <strain evidence="11">CCUG 49571</strain>
    </source>
</reference>